<sequence length="93" mass="11170">MLKFEIVKCTKAFNEAFQEGELYKAYPNKRGQQQVFIGNERYLIRPERTFVISERAYYLDFFEPIGTMFLPNIKKCKDLQEKTIDEILEMMKD</sequence>
<geneLocation type="plasmid" evidence="2">
    <name>pfdu301a</name>
</geneLocation>
<dbReference type="RefSeq" id="WP_171778135.1">
    <property type="nucleotide sequence ID" value="NZ_CP045273.1"/>
</dbReference>
<organism evidence="1 2">
    <name type="scientific">Priestia megaterium</name>
    <name type="common">Bacillus megaterium</name>
    <dbReference type="NCBI Taxonomy" id="1404"/>
    <lineage>
        <taxon>Bacteria</taxon>
        <taxon>Bacillati</taxon>
        <taxon>Bacillota</taxon>
        <taxon>Bacilli</taxon>
        <taxon>Bacillales</taxon>
        <taxon>Bacillaceae</taxon>
        <taxon>Priestia</taxon>
    </lineage>
</organism>
<keyword evidence="1" id="KW-0614">Plasmid</keyword>
<evidence type="ECO:0000313" key="2">
    <source>
        <dbReference type="Proteomes" id="UP000501076"/>
    </source>
</evidence>
<dbReference type="Proteomes" id="UP000501076">
    <property type="component" value="Plasmid pFDU301A"/>
</dbReference>
<gene>
    <name evidence="1" type="ORF">FDZ14_29090</name>
</gene>
<evidence type="ECO:0000313" key="1">
    <source>
        <dbReference type="EMBL" id="QJX80154.1"/>
    </source>
</evidence>
<name>A0A6M6E3D7_PRIMG</name>
<dbReference type="EMBL" id="CP045273">
    <property type="protein sequence ID" value="QJX80154.1"/>
    <property type="molecule type" value="Genomic_DNA"/>
</dbReference>
<dbReference type="AlphaFoldDB" id="A0A6M6E3D7"/>
<accession>A0A6M6E3D7</accession>
<proteinExistence type="predicted"/>
<reference evidence="1 2" key="1">
    <citation type="submission" date="2019-10" db="EMBL/GenBank/DDBJ databases">
        <title>Complete genome sequences for adaption low water activity.</title>
        <authorList>
            <person name="Zhao L."/>
            <person name="Zhong J."/>
        </authorList>
    </citation>
    <scope>NUCLEOTIDE SEQUENCE [LARGE SCALE GENOMIC DNA]</scope>
    <source>
        <strain evidence="1 2">FDU301</strain>
        <plasmid evidence="2">pfdu301a</plasmid>
    </source>
</reference>
<protein>
    <submittedName>
        <fullName evidence="1">Uncharacterized protein</fullName>
    </submittedName>
</protein>